<dbReference type="EMBL" id="HG001739">
    <property type="protein sequence ID" value="CDF35677.1"/>
    <property type="molecule type" value="Genomic_DNA"/>
</dbReference>
<gene>
    <name evidence="2" type="ORF">CHC_T00003780001</name>
</gene>
<feature type="region of interest" description="Disordered" evidence="1">
    <location>
        <begin position="1"/>
        <end position="39"/>
    </location>
</feature>
<dbReference type="Proteomes" id="UP000012073">
    <property type="component" value="Unassembled WGS sequence"/>
</dbReference>
<organism evidence="2 3">
    <name type="scientific">Chondrus crispus</name>
    <name type="common">Carrageen Irish moss</name>
    <name type="synonym">Polymorpha crispa</name>
    <dbReference type="NCBI Taxonomy" id="2769"/>
    <lineage>
        <taxon>Eukaryota</taxon>
        <taxon>Rhodophyta</taxon>
        <taxon>Florideophyceae</taxon>
        <taxon>Rhodymeniophycidae</taxon>
        <taxon>Gigartinales</taxon>
        <taxon>Gigartinaceae</taxon>
        <taxon>Chondrus</taxon>
    </lineage>
</organism>
<reference evidence="3" key="1">
    <citation type="journal article" date="2013" name="Proc. Natl. Acad. Sci. U.S.A.">
        <title>Genome structure and metabolic features in the red seaweed Chondrus crispus shed light on evolution of the Archaeplastida.</title>
        <authorList>
            <person name="Collen J."/>
            <person name="Porcel B."/>
            <person name="Carre W."/>
            <person name="Ball S.G."/>
            <person name="Chaparro C."/>
            <person name="Tonon T."/>
            <person name="Barbeyron T."/>
            <person name="Michel G."/>
            <person name="Noel B."/>
            <person name="Valentin K."/>
            <person name="Elias M."/>
            <person name="Artiguenave F."/>
            <person name="Arun A."/>
            <person name="Aury J.M."/>
            <person name="Barbosa-Neto J.F."/>
            <person name="Bothwell J.H."/>
            <person name="Bouget F.Y."/>
            <person name="Brillet L."/>
            <person name="Cabello-Hurtado F."/>
            <person name="Capella-Gutierrez S."/>
            <person name="Charrier B."/>
            <person name="Cladiere L."/>
            <person name="Cock J.M."/>
            <person name="Coelho S.M."/>
            <person name="Colleoni C."/>
            <person name="Czjzek M."/>
            <person name="Da Silva C."/>
            <person name="Delage L."/>
            <person name="Denoeud F."/>
            <person name="Deschamps P."/>
            <person name="Dittami S.M."/>
            <person name="Gabaldon T."/>
            <person name="Gachon C.M."/>
            <person name="Groisillier A."/>
            <person name="Herve C."/>
            <person name="Jabbari K."/>
            <person name="Katinka M."/>
            <person name="Kloareg B."/>
            <person name="Kowalczyk N."/>
            <person name="Labadie K."/>
            <person name="Leblanc C."/>
            <person name="Lopez P.J."/>
            <person name="McLachlan D.H."/>
            <person name="Meslet-Cladiere L."/>
            <person name="Moustafa A."/>
            <person name="Nehr Z."/>
            <person name="Nyvall Collen P."/>
            <person name="Panaud O."/>
            <person name="Partensky F."/>
            <person name="Poulain J."/>
            <person name="Rensing S.A."/>
            <person name="Rousvoal S."/>
            <person name="Samson G."/>
            <person name="Symeonidi A."/>
            <person name="Weissenbach J."/>
            <person name="Zambounis A."/>
            <person name="Wincker P."/>
            <person name="Boyen C."/>
        </authorList>
    </citation>
    <scope>NUCLEOTIDE SEQUENCE [LARGE SCALE GENOMIC DNA]</scope>
    <source>
        <strain evidence="3">cv. Stackhouse</strain>
    </source>
</reference>
<evidence type="ECO:0000313" key="2">
    <source>
        <dbReference type="EMBL" id="CDF35677.1"/>
    </source>
</evidence>
<dbReference type="GeneID" id="17323208"/>
<evidence type="ECO:0000313" key="3">
    <source>
        <dbReference type="Proteomes" id="UP000012073"/>
    </source>
</evidence>
<dbReference type="Gramene" id="CDF35677">
    <property type="protein sequence ID" value="CDF35677"/>
    <property type="gene ID" value="CHC_T00003780001"/>
</dbReference>
<accession>R7QAY7</accession>
<sequence length="39" mass="4346">MTPKTHFHQVSRSTPHCKTSSTRIKNLQVQGKPALILSS</sequence>
<dbReference type="RefSeq" id="XP_005715496.1">
    <property type="nucleotide sequence ID" value="XM_005715439.1"/>
</dbReference>
<proteinExistence type="predicted"/>
<name>R7QAY7_CHOCR</name>
<feature type="compositionally biased region" description="Polar residues" evidence="1">
    <location>
        <begin position="10"/>
        <end position="29"/>
    </location>
</feature>
<keyword evidence="3" id="KW-1185">Reference proteome</keyword>
<dbReference type="KEGG" id="ccp:CHC_T00003780001"/>
<protein>
    <submittedName>
        <fullName evidence="2">Uncharacterized protein</fullName>
    </submittedName>
</protein>
<dbReference type="AlphaFoldDB" id="R7QAY7"/>
<evidence type="ECO:0000256" key="1">
    <source>
        <dbReference type="SAM" id="MobiDB-lite"/>
    </source>
</evidence>